<organism evidence="3 4">
    <name type="scientific">Engelhardtia mirabilis</name>
    <dbReference type="NCBI Taxonomy" id="2528011"/>
    <lineage>
        <taxon>Bacteria</taxon>
        <taxon>Pseudomonadati</taxon>
        <taxon>Planctomycetota</taxon>
        <taxon>Planctomycetia</taxon>
        <taxon>Planctomycetia incertae sedis</taxon>
        <taxon>Engelhardtia</taxon>
    </lineage>
</organism>
<evidence type="ECO:0000313" key="4">
    <source>
        <dbReference type="Proteomes" id="UP000316921"/>
    </source>
</evidence>
<dbReference type="Proteomes" id="UP000316921">
    <property type="component" value="Chromosome"/>
</dbReference>
<keyword evidence="2" id="KW-1133">Transmembrane helix</keyword>
<feature type="region of interest" description="Disordered" evidence="1">
    <location>
        <begin position="44"/>
        <end position="104"/>
    </location>
</feature>
<feature type="transmembrane region" description="Helical" evidence="2">
    <location>
        <begin position="120"/>
        <end position="140"/>
    </location>
</feature>
<keyword evidence="2" id="KW-0812">Transmembrane</keyword>
<dbReference type="RefSeq" id="WP_145070463.1">
    <property type="nucleotide sequence ID" value="NZ_CP036287.1"/>
</dbReference>
<reference evidence="3 4" key="1">
    <citation type="submission" date="2019-02" db="EMBL/GenBank/DDBJ databases">
        <title>Deep-cultivation of Planctomycetes and their phenomic and genomic characterization uncovers novel biology.</title>
        <authorList>
            <person name="Wiegand S."/>
            <person name="Jogler M."/>
            <person name="Boedeker C."/>
            <person name="Pinto D."/>
            <person name="Vollmers J."/>
            <person name="Rivas-Marin E."/>
            <person name="Kohn T."/>
            <person name="Peeters S.H."/>
            <person name="Heuer A."/>
            <person name="Rast P."/>
            <person name="Oberbeckmann S."/>
            <person name="Bunk B."/>
            <person name="Jeske O."/>
            <person name="Meyerdierks A."/>
            <person name="Storesund J.E."/>
            <person name="Kallscheuer N."/>
            <person name="Luecker S."/>
            <person name="Lage O.M."/>
            <person name="Pohl T."/>
            <person name="Merkel B.J."/>
            <person name="Hornburger P."/>
            <person name="Mueller R.-W."/>
            <person name="Bruemmer F."/>
            <person name="Labrenz M."/>
            <person name="Spormann A.M."/>
            <person name="Op den Camp H."/>
            <person name="Overmann J."/>
            <person name="Amann R."/>
            <person name="Jetten M.S.M."/>
            <person name="Mascher T."/>
            <person name="Medema M.H."/>
            <person name="Devos D.P."/>
            <person name="Kaster A.-K."/>
            <person name="Ovreas L."/>
            <person name="Rohde M."/>
            <person name="Galperin M.Y."/>
            <person name="Jogler C."/>
        </authorList>
    </citation>
    <scope>NUCLEOTIDE SEQUENCE [LARGE SCALE GENOMIC DNA]</scope>
    <source>
        <strain evidence="3 4">Pla133</strain>
    </source>
</reference>
<dbReference type="EMBL" id="CP036287">
    <property type="protein sequence ID" value="QDU70018.1"/>
    <property type="molecule type" value="Genomic_DNA"/>
</dbReference>
<gene>
    <name evidence="3" type="ORF">Pla133_51410</name>
</gene>
<proteinExistence type="predicted"/>
<keyword evidence="4" id="KW-1185">Reference proteome</keyword>
<name>A0A518BSS5_9BACT</name>
<accession>A0A518BSS5</accession>
<sequence length="254" mass="27361" precursor="true">MVPPADFDEDEDLFNFDELYDEPAVATSQEIDVDEFLAAVDHGATPDDLGGYDDEGPSAMDSVLDLPELDPTGDLLNTGAALPGGSGYTAQRDPALPLPGRSGGPRQVETVAVSTSIPKIVWVGAGFLALLNLMAVFVVWSSQKQSTDQLDRVRDELSEVARDVRDDVQRQVETIQRTTAPLVVPAGLPAGSFDRIDDALARHDFASARRQLFAALSVADALDDAAKQDFQAQAEFLLADTYRLEALSREDGIQ</sequence>
<dbReference type="AlphaFoldDB" id="A0A518BSS5"/>
<evidence type="ECO:0000256" key="1">
    <source>
        <dbReference type="SAM" id="MobiDB-lite"/>
    </source>
</evidence>
<keyword evidence="2" id="KW-0472">Membrane</keyword>
<protein>
    <submittedName>
        <fullName evidence="3">Uncharacterized protein</fullName>
    </submittedName>
</protein>
<evidence type="ECO:0000313" key="3">
    <source>
        <dbReference type="EMBL" id="QDU70018.1"/>
    </source>
</evidence>
<dbReference type="KEGG" id="pbap:Pla133_51410"/>
<evidence type="ECO:0000256" key="2">
    <source>
        <dbReference type="SAM" id="Phobius"/>
    </source>
</evidence>